<dbReference type="PANTHER" id="PTHR11237:SF4">
    <property type="entry name" value="5-DEMETHOXYUBIQUINONE HYDROXYLASE, MITOCHONDRIAL"/>
    <property type="match status" value="1"/>
</dbReference>
<feature type="binding site" evidence="9">
    <location>
        <position position="90"/>
    </location>
    <ligand>
        <name>Fe cation</name>
        <dbReference type="ChEBI" id="CHEBI:24875"/>
        <label>2</label>
    </ligand>
</feature>
<dbReference type="RefSeq" id="WP_123211168.1">
    <property type="nucleotide sequence ID" value="NZ_RJVO01000002.1"/>
</dbReference>
<dbReference type="GO" id="GO:0008682">
    <property type="term" value="F:3-demethoxyubiquinol 3-hydroxylase activity"/>
    <property type="evidence" value="ECO:0007669"/>
    <property type="project" value="UniProtKB-EC"/>
</dbReference>
<dbReference type="PANTHER" id="PTHR11237">
    <property type="entry name" value="COENZYME Q10 BIOSYNTHESIS PROTEIN 7"/>
    <property type="match status" value="1"/>
</dbReference>
<evidence type="ECO:0000256" key="5">
    <source>
        <dbReference type="ARBA" id="ARBA00023002"/>
    </source>
</evidence>
<comment type="subcellular location">
    <subcellularLocation>
        <location evidence="9">Cell membrane</location>
        <topology evidence="9">Peripheral membrane protein</topology>
    </subcellularLocation>
</comment>
<keyword evidence="5 9" id="KW-0560">Oxidoreductase</keyword>
<keyword evidence="7 9" id="KW-0503">Monooxygenase</keyword>
<evidence type="ECO:0000256" key="6">
    <source>
        <dbReference type="ARBA" id="ARBA00023004"/>
    </source>
</evidence>
<keyword evidence="8 9" id="KW-0472">Membrane</keyword>
<comment type="catalytic activity">
    <reaction evidence="9">
        <text>a 5-methoxy-2-methyl-3-(all-trans-polyprenyl)benzene-1,4-diol + AH2 + O2 = a 3-demethylubiquinol + A + H2O</text>
        <dbReference type="Rhea" id="RHEA:50908"/>
        <dbReference type="Rhea" id="RHEA-COMP:10859"/>
        <dbReference type="Rhea" id="RHEA-COMP:10914"/>
        <dbReference type="ChEBI" id="CHEBI:13193"/>
        <dbReference type="ChEBI" id="CHEBI:15377"/>
        <dbReference type="ChEBI" id="CHEBI:15379"/>
        <dbReference type="ChEBI" id="CHEBI:17499"/>
        <dbReference type="ChEBI" id="CHEBI:84167"/>
        <dbReference type="ChEBI" id="CHEBI:84422"/>
        <dbReference type="EC" id="1.14.99.60"/>
    </reaction>
</comment>
<name>A0A3N0VHD9_9GAMM</name>
<feature type="binding site" evidence="9">
    <location>
        <position position="177"/>
    </location>
    <ligand>
        <name>Fe cation</name>
        <dbReference type="ChEBI" id="CHEBI:24875"/>
        <label>2</label>
    </ligand>
</feature>
<dbReference type="HAMAP" id="MF_01658">
    <property type="entry name" value="COQ7"/>
    <property type="match status" value="1"/>
</dbReference>
<keyword evidence="4 9" id="KW-0479">Metal-binding</keyword>
<keyword evidence="6 9" id="KW-0408">Iron</keyword>
<evidence type="ECO:0000256" key="3">
    <source>
        <dbReference type="ARBA" id="ARBA00022688"/>
    </source>
</evidence>
<evidence type="ECO:0000313" key="10">
    <source>
        <dbReference type="EMBL" id="ROH92125.1"/>
    </source>
</evidence>
<comment type="similarity">
    <text evidence="9">Belongs to the COQ7 family.</text>
</comment>
<feature type="binding site" evidence="9">
    <location>
        <position position="93"/>
    </location>
    <ligand>
        <name>Fe cation</name>
        <dbReference type="ChEBI" id="CHEBI:24875"/>
        <label>1</label>
    </ligand>
</feature>
<evidence type="ECO:0000256" key="8">
    <source>
        <dbReference type="ARBA" id="ARBA00023136"/>
    </source>
</evidence>
<dbReference type="AlphaFoldDB" id="A0A3N0VHD9"/>
<proteinExistence type="inferred from homology"/>
<evidence type="ECO:0000256" key="4">
    <source>
        <dbReference type="ARBA" id="ARBA00022723"/>
    </source>
</evidence>
<evidence type="ECO:0000256" key="7">
    <source>
        <dbReference type="ARBA" id="ARBA00023033"/>
    </source>
</evidence>
<keyword evidence="2 9" id="KW-1003">Cell membrane</keyword>
<comment type="caution">
    <text evidence="10">The sequence shown here is derived from an EMBL/GenBank/DDBJ whole genome shotgun (WGS) entry which is preliminary data.</text>
</comment>
<sequence length="211" mass="22827">MTESARHYSRADRLVQGFADGLRALSPAASRPLPAAISEPLSDGERQAAASLMRINHAGEVAAQGLYHGQALVARDPELRRHLLDAAREERDHLHWCAERLQQLQDHPSRLSPFWYAGSVAIGALAGLSGDRRSLGFVAETERQVSAHLQEHLQRLPEADRASRAVVQAMKADEERHGAEALAAGGALPPAPVRGLMQAVAGLMKFGATRF</sequence>
<comment type="cofactor">
    <cofactor evidence="9">
        <name>Fe cation</name>
        <dbReference type="ChEBI" id="CHEBI:24875"/>
    </cofactor>
    <text evidence="9">Binds 2 iron ions per subunit.</text>
</comment>
<dbReference type="GO" id="GO:0006744">
    <property type="term" value="P:ubiquinone biosynthetic process"/>
    <property type="evidence" value="ECO:0007669"/>
    <property type="project" value="UniProtKB-UniRule"/>
</dbReference>
<reference evidence="10 11" key="1">
    <citation type="submission" date="2018-10" db="EMBL/GenBank/DDBJ databases">
        <authorList>
            <person name="Chen W.-M."/>
        </authorList>
    </citation>
    <scope>NUCLEOTIDE SEQUENCE [LARGE SCALE GENOMIC DNA]</scope>
    <source>
        <strain evidence="10 11">THS-13</strain>
    </source>
</reference>
<keyword evidence="3 9" id="KW-0831">Ubiquinone biosynthesis</keyword>
<dbReference type="GO" id="GO:0046872">
    <property type="term" value="F:metal ion binding"/>
    <property type="evidence" value="ECO:0007669"/>
    <property type="project" value="UniProtKB-KW"/>
</dbReference>
<organism evidence="10 11">
    <name type="scientific">Stagnimonas aquatica</name>
    <dbReference type="NCBI Taxonomy" id="2689987"/>
    <lineage>
        <taxon>Bacteria</taxon>
        <taxon>Pseudomonadati</taxon>
        <taxon>Pseudomonadota</taxon>
        <taxon>Gammaproteobacteria</taxon>
        <taxon>Nevskiales</taxon>
        <taxon>Nevskiaceae</taxon>
        <taxon>Stagnimonas</taxon>
    </lineage>
</organism>
<comment type="pathway">
    <text evidence="1 9">Cofactor biosynthesis; ubiquinone biosynthesis.</text>
</comment>
<keyword evidence="11" id="KW-1185">Reference proteome</keyword>
<dbReference type="UniPathway" id="UPA00232"/>
<gene>
    <name evidence="9 10" type="primary">coq7</name>
    <name evidence="10" type="ORF">ED208_07080</name>
</gene>
<dbReference type="InterPro" id="IPR011566">
    <property type="entry name" value="Ubq_synth_Coq7"/>
</dbReference>
<accession>A0A3N0VHD9</accession>
<dbReference type="InterPro" id="IPR047809">
    <property type="entry name" value="COQ7_proteobact"/>
</dbReference>
<dbReference type="SUPFAM" id="SSF47240">
    <property type="entry name" value="Ferritin-like"/>
    <property type="match status" value="1"/>
</dbReference>
<protein>
    <recommendedName>
        <fullName evidence="9">3-demethoxyubiquinol 3-hydroxylase</fullName>
        <shortName evidence="9">DMQ hydroxylase</shortName>
        <ecNumber evidence="9">1.14.99.60</ecNumber>
    </recommendedName>
    <alternativeName>
        <fullName evidence="9">2-nonaprenyl-3-methyl-6-methoxy-1,4-benzoquinol hydroxylase</fullName>
    </alternativeName>
</protein>
<dbReference type="InterPro" id="IPR012347">
    <property type="entry name" value="Ferritin-like"/>
</dbReference>
<feature type="binding site" evidence="9">
    <location>
        <position position="60"/>
    </location>
    <ligand>
        <name>Fe cation</name>
        <dbReference type="ChEBI" id="CHEBI:24875"/>
        <label>1</label>
    </ligand>
</feature>
<dbReference type="NCBIfam" id="NF033656">
    <property type="entry name" value="DMQ_monoox_COQ7"/>
    <property type="match status" value="1"/>
</dbReference>
<feature type="binding site" evidence="9">
    <location>
        <position position="142"/>
    </location>
    <ligand>
        <name>Fe cation</name>
        <dbReference type="ChEBI" id="CHEBI:24875"/>
        <label>2</label>
    </ligand>
</feature>
<dbReference type="EMBL" id="RJVO01000002">
    <property type="protein sequence ID" value="ROH92125.1"/>
    <property type="molecule type" value="Genomic_DNA"/>
</dbReference>
<dbReference type="InParanoid" id="A0A3N0VHD9"/>
<dbReference type="EC" id="1.14.99.60" evidence="9"/>
<dbReference type="CDD" id="cd01042">
    <property type="entry name" value="DMQH"/>
    <property type="match status" value="1"/>
</dbReference>
<dbReference type="GO" id="GO:0005886">
    <property type="term" value="C:plasma membrane"/>
    <property type="evidence" value="ECO:0007669"/>
    <property type="project" value="UniProtKB-SubCell"/>
</dbReference>
<dbReference type="InterPro" id="IPR009078">
    <property type="entry name" value="Ferritin-like_SF"/>
</dbReference>
<feature type="binding site" evidence="9">
    <location>
        <position position="90"/>
    </location>
    <ligand>
        <name>Fe cation</name>
        <dbReference type="ChEBI" id="CHEBI:24875"/>
        <label>1</label>
    </ligand>
</feature>
<feature type="binding site" evidence="9">
    <location>
        <position position="174"/>
    </location>
    <ligand>
        <name>Fe cation</name>
        <dbReference type="ChEBI" id="CHEBI:24875"/>
        <label>2</label>
    </ligand>
</feature>
<evidence type="ECO:0000256" key="9">
    <source>
        <dbReference type="HAMAP-Rule" id="MF_01658"/>
    </source>
</evidence>
<evidence type="ECO:0000313" key="11">
    <source>
        <dbReference type="Proteomes" id="UP000282106"/>
    </source>
</evidence>
<dbReference type="Gene3D" id="1.20.1260.10">
    <property type="match status" value="1"/>
</dbReference>
<evidence type="ECO:0000256" key="1">
    <source>
        <dbReference type="ARBA" id="ARBA00004749"/>
    </source>
</evidence>
<dbReference type="Proteomes" id="UP000282106">
    <property type="component" value="Unassembled WGS sequence"/>
</dbReference>
<evidence type="ECO:0000256" key="2">
    <source>
        <dbReference type="ARBA" id="ARBA00022475"/>
    </source>
</evidence>
<dbReference type="Pfam" id="PF03232">
    <property type="entry name" value="COQ7"/>
    <property type="match status" value="1"/>
</dbReference>
<comment type="function">
    <text evidence="9">Catalyzes the hydroxylation of 2-nonaprenyl-3-methyl-6-methoxy-1,4-benzoquinol during ubiquinone biosynthesis.</text>
</comment>
<feature type="binding site" evidence="9">
    <location>
        <position position="174"/>
    </location>
    <ligand>
        <name>Fe cation</name>
        <dbReference type="ChEBI" id="CHEBI:24875"/>
        <label>1</label>
    </ligand>
</feature>